<name>A0ABV8QKH4_9GAMM</name>
<keyword evidence="1" id="KW-0001">2Fe-2S</keyword>
<evidence type="ECO:0000313" key="7">
    <source>
        <dbReference type="Proteomes" id="UP001595798"/>
    </source>
</evidence>
<dbReference type="Pfam" id="PF00355">
    <property type="entry name" value="Rieske"/>
    <property type="match status" value="1"/>
</dbReference>
<dbReference type="PANTHER" id="PTHR40261">
    <property type="match status" value="1"/>
</dbReference>
<accession>A0ABV8QKH4</accession>
<feature type="domain" description="Rieske" evidence="5">
    <location>
        <begin position="10"/>
        <end position="112"/>
    </location>
</feature>
<keyword evidence="2" id="KW-0479">Metal-binding</keyword>
<comment type="caution">
    <text evidence="6">The sequence shown here is derived from an EMBL/GenBank/DDBJ whole genome shotgun (WGS) entry which is preliminary data.</text>
</comment>
<keyword evidence="3" id="KW-0408">Iron</keyword>
<gene>
    <name evidence="6" type="ORF">ACFOZ5_14620</name>
</gene>
<evidence type="ECO:0000256" key="2">
    <source>
        <dbReference type="ARBA" id="ARBA00022723"/>
    </source>
</evidence>
<keyword evidence="4" id="KW-0411">Iron-sulfur</keyword>
<organism evidence="6 7">
    <name type="scientific">Marinobacter lacisalsi</name>
    <dbReference type="NCBI Taxonomy" id="475979"/>
    <lineage>
        <taxon>Bacteria</taxon>
        <taxon>Pseudomonadati</taxon>
        <taxon>Pseudomonadota</taxon>
        <taxon>Gammaproteobacteria</taxon>
        <taxon>Pseudomonadales</taxon>
        <taxon>Marinobacteraceae</taxon>
        <taxon>Marinobacter</taxon>
    </lineage>
</organism>
<evidence type="ECO:0000259" key="5">
    <source>
        <dbReference type="PROSITE" id="PS51296"/>
    </source>
</evidence>
<reference evidence="7" key="1">
    <citation type="journal article" date="2019" name="Int. J. Syst. Evol. Microbiol.">
        <title>The Global Catalogue of Microorganisms (GCM) 10K type strain sequencing project: providing services to taxonomists for standard genome sequencing and annotation.</title>
        <authorList>
            <consortium name="The Broad Institute Genomics Platform"/>
            <consortium name="The Broad Institute Genome Sequencing Center for Infectious Disease"/>
            <person name="Wu L."/>
            <person name="Ma J."/>
        </authorList>
    </citation>
    <scope>NUCLEOTIDE SEQUENCE [LARGE SCALE GENOMIC DNA]</scope>
    <source>
        <strain evidence="7">CECT 7297</strain>
    </source>
</reference>
<evidence type="ECO:0000313" key="6">
    <source>
        <dbReference type="EMBL" id="MFC4260253.1"/>
    </source>
</evidence>
<sequence length="114" mass="12790">MVEGYPDVGWVTVCPDEEVANDQFREFHLGDQPCFLFRRRGELHAYRNQCPHLGIPLNWMPEKFMDLDNCFIHCATHGALFTPESGDCIAGPCQGDRLIPVKVRVSGGVIEASL</sequence>
<proteinExistence type="predicted"/>
<dbReference type="EMBL" id="JBHSDI010000053">
    <property type="protein sequence ID" value="MFC4260253.1"/>
    <property type="molecule type" value="Genomic_DNA"/>
</dbReference>
<dbReference type="InterPro" id="IPR036922">
    <property type="entry name" value="Rieske_2Fe-2S_sf"/>
</dbReference>
<dbReference type="InterPro" id="IPR017941">
    <property type="entry name" value="Rieske_2Fe-2S"/>
</dbReference>
<dbReference type="PROSITE" id="PS51296">
    <property type="entry name" value="RIESKE"/>
    <property type="match status" value="1"/>
</dbReference>
<evidence type="ECO:0000256" key="1">
    <source>
        <dbReference type="ARBA" id="ARBA00022714"/>
    </source>
</evidence>
<keyword evidence="7" id="KW-1185">Reference proteome</keyword>
<dbReference type="SUPFAM" id="SSF50022">
    <property type="entry name" value="ISP domain"/>
    <property type="match status" value="1"/>
</dbReference>
<dbReference type="RefSeq" id="WP_379888595.1">
    <property type="nucleotide sequence ID" value="NZ_JBHSDI010000053.1"/>
</dbReference>
<evidence type="ECO:0000256" key="3">
    <source>
        <dbReference type="ARBA" id="ARBA00023004"/>
    </source>
</evidence>
<dbReference type="Gene3D" id="2.102.10.10">
    <property type="entry name" value="Rieske [2Fe-2S] iron-sulphur domain"/>
    <property type="match status" value="1"/>
</dbReference>
<protein>
    <submittedName>
        <fullName evidence="6">Rieske (2Fe-2S) protein</fullName>
    </submittedName>
</protein>
<dbReference type="CDD" id="cd03467">
    <property type="entry name" value="Rieske"/>
    <property type="match status" value="1"/>
</dbReference>
<dbReference type="Proteomes" id="UP001595798">
    <property type="component" value="Unassembled WGS sequence"/>
</dbReference>
<dbReference type="PANTHER" id="PTHR40261:SF1">
    <property type="entry name" value="RIESKE DOMAIN-CONTAINING PROTEIN"/>
    <property type="match status" value="1"/>
</dbReference>
<evidence type="ECO:0000256" key="4">
    <source>
        <dbReference type="ARBA" id="ARBA00023014"/>
    </source>
</evidence>